<comment type="caution">
    <text evidence="1">The sequence shown here is derived from an EMBL/GenBank/DDBJ whole genome shotgun (WGS) entry which is preliminary data.</text>
</comment>
<sequence>GYSPYVGTCLHFHQFPAAALFAQKGAVVAAKHKAHLYSARLAAQRAIALALSGGGASSTAAAAASSTPAPAPAPALCSASELRSLIAAAHAGLAAELAVLPAVYGRLVALDPVDAGLLAEQVEPLVAGVPDGAEVLALRGQLYSMKAPTQLPRGAVALEAQ</sequence>
<gene>
    <name evidence="1" type="ORF">TSOC_015229</name>
</gene>
<name>A0A2J7ZFF7_9CHLO</name>
<reference evidence="1 2" key="1">
    <citation type="journal article" date="2017" name="Mol. Biol. Evol.">
        <title>The 4-celled Tetrabaena socialis nuclear genome reveals the essential components for genetic control of cell number at the origin of multicellularity in the volvocine lineage.</title>
        <authorList>
            <person name="Featherston J."/>
            <person name="Arakaki Y."/>
            <person name="Hanschen E.R."/>
            <person name="Ferris P.J."/>
            <person name="Michod R.E."/>
            <person name="Olson B.J.S.C."/>
            <person name="Nozaki H."/>
            <person name="Durand P.M."/>
        </authorList>
    </citation>
    <scope>NUCLEOTIDE SEQUENCE [LARGE SCALE GENOMIC DNA]</scope>
    <source>
        <strain evidence="1 2">NIES-571</strain>
    </source>
</reference>
<protein>
    <submittedName>
        <fullName evidence="1">Uncharacterized protein</fullName>
    </submittedName>
</protein>
<evidence type="ECO:0000313" key="1">
    <source>
        <dbReference type="EMBL" id="PNG99000.1"/>
    </source>
</evidence>
<dbReference type="Proteomes" id="UP000236333">
    <property type="component" value="Unassembled WGS sequence"/>
</dbReference>
<dbReference type="AlphaFoldDB" id="A0A2J7ZFF7"/>
<dbReference type="EMBL" id="PGGS01004563">
    <property type="protein sequence ID" value="PNG99000.1"/>
    <property type="molecule type" value="Genomic_DNA"/>
</dbReference>
<keyword evidence="2" id="KW-1185">Reference proteome</keyword>
<proteinExistence type="predicted"/>
<feature type="non-terminal residue" evidence="1">
    <location>
        <position position="1"/>
    </location>
</feature>
<dbReference type="OrthoDB" id="531498at2759"/>
<accession>A0A2J7ZFF7</accession>
<evidence type="ECO:0000313" key="2">
    <source>
        <dbReference type="Proteomes" id="UP000236333"/>
    </source>
</evidence>
<organism evidence="1 2">
    <name type="scientific">Tetrabaena socialis</name>
    <dbReference type="NCBI Taxonomy" id="47790"/>
    <lineage>
        <taxon>Eukaryota</taxon>
        <taxon>Viridiplantae</taxon>
        <taxon>Chlorophyta</taxon>
        <taxon>core chlorophytes</taxon>
        <taxon>Chlorophyceae</taxon>
        <taxon>CS clade</taxon>
        <taxon>Chlamydomonadales</taxon>
        <taxon>Tetrabaenaceae</taxon>
        <taxon>Tetrabaena</taxon>
    </lineage>
</organism>